<protein>
    <submittedName>
        <fullName evidence="1">Uncharacterized protein</fullName>
    </submittedName>
</protein>
<dbReference type="Proteomes" id="UP000053286">
    <property type="component" value="Unassembled WGS sequence"/>
</dbReference>
<evidence type="ECO:0000313" key="1">
    <source>
        <dbReference type="EMBL" id="KFM08428.1"/>
    </source>
</evidence>
<dbReference type="EMBL" id="KL226097">
    <property type="protein sequence ID" value="KFM08428.1"/>
    <property type="molecule type" value="Genomic_DNA"/>
</dbReference>
<proteinExistence type="predicted"/>
<sequence>DRTGESGQMSPLASIRDPAASEALAKDLATLASPTDSTLPFSPADDTCLHISFSEDELLEPELNTAVGPSRV</sequence>
<feature type="non-terminal residue" evidence="1">
    <location>
        <position position="1"/>
    </location>
</feature>
<evidence type="ECO:0000313" key="2">
    <source>
        <dbReference type="Proteomes" id="UP000053286"/>
    </source>
</evidence>
<gene>
    <name evidence="1" type="ORF">AS27_13706</name>
</gene>
<keyword evidence="2" id="KW-1185">Reference proteome</keyword>
<accession>A0A087R4M4</accession>
<organism evidence="1 2">
    <name type="scientific">Aptenodytes forsteri</name>
    <name type="common">Emperor penguin</name>
    <dbReference type="NCBI Taxonomy" id="9233"/>
    <lineage>
        <taxon>Eukaryota</taxon>
        <taxon>Metazoa</taxon>
        <taxon>Chordata</taxon>
        <taxon>Craniata</taxon>
        <taxon>Vertebrata</taxon>
        <taxon>Euteleostomi</taxon>
        <taxon>Archelosauria</taxon>
        <taxon>Archosauria</taxon>
        <taxon>Dinosauria</taxon>
        <taxon>Saurischia</taxon>
        <taxon>Theropoda</taxon>
        <taxon>Coelurosauria</taxon>
        <taxon>Aves</taxon>
        <taxon>Neognathae</taxon>
        <taxon>Neoaves</taxon>
        <taxon>Aequornithes</taxon>
        <taxon>Sphenisciformes</taxon>
        <taxon>Spheniscidae</taxon>
        <taxon>Aptenodytes</taxon>
    </lineage>
</organism>
<reference evidence="1 2" key="1">
    <citation type="submission" date="2014-04" db="EMBL/GenBank/DDBJ databases">
        <title>Genome evolution of avian class.</title>
        <authorList>
            <person name="Zhang G."/>
            <person name="Li C."/>
        </authorList>
    </citation>
    <scope>NUCLEOTIDE SEQUENCE [LARGE SCALE GENOMIC DNA]</scope>
    <source>
        <strain evidence="1">BGI_AS27</strain>
    </source>
</reference>
<feature type="non-terminal residue" evidence="1">
    <location>
        <position position="72"/>
    </location>
</feature>
<dbReference type="AlphaFoldDB" id="A0A087R4M4"/>
<name>A0A087R4M4_APTFO</name>